<dbReference type="EMBL" id="ATBP01001318">
    <property type="protein sequence ID" value="ETR67573.1"/>
    <property type="molecule type" value="Genomic_DNA"/>
</dbReference>
<accession>A0A1V1NYD3</accession>
<dbReference type="AlphaFoldDB" id="A0A1V1NYD3"/>
<keyword evidence="1" id="KW-0808">Transferase</keyword>
<proteinExistence type="predicted"/>
<protein>
    <submittedName>
        <fullName evidence="1">Acyl-carrier-protein S-malonyltransferase</fullName>
    </submittedName>
</protein>
<reference evidence="2" key="1">
    <citation type="submission" date="2012-11" db="EMBL/GenBank/DDBJ databases">
        <authorList>
            <person name="Lucero-Rivera Y.E."/>
            <person name="Tovar-Ramirez D."/>
        </authorList>
    </citation>
    <scope>NUCLEOTIDE SEQUENCE [LARGE SCALE GENOMIC DNA]</scope>
    <source>
        <strain evidence="2">Araruama</strain>
    </source>
</reference>
<comment type="caution">
    <text evidence="1">The sequence shown here is derived from an EMBL/GenBank/DDBJ whole genome shotgun (WGS) entry which is preliminary data.</text>
</comment>
<dbReference type="GO" id="GO:0016740">
    <property type="term" value="F:transferase activity"/>
    <property type="evidence" value="ECO:0007669"/>
    <property type="project" value="UniProtKB-KW"/>
</dbReference>
<dbReference type="Proteomes" id="UP000189670">
    <property type="component" value="Unassembled WGS sequence"/>
</dbReference>
<organism evidence="1 2">
    <name type="scientific">Candidatus Magnetoglobus multicellularis str. Araruama</name>
    <dbReference type="NCBI Taxonomy" id="890399"/>
    <lineage>
        <taxon>Bacteria</taxon>
        <taxon>Pseudomonadati</taxon>
        <taxon>Thermodesulfobacteriota</taxon>
        <taxon>Desulfobacteria</taxon>
        <taxon>Desulfobacterales</taxon>
        <taxon>Desulfobacteraceae</taxon>
        <taxon>Candidatus Magnetoglobus</taxon>
    </lineage>
</organism>
<sequence length="133" mass="15789">MHKMRILVDYNMEGQATLIWDTLVKEGWRELIDLEMFMFVDVGLAPNSDDRTVWRFAQQYQMLLLTNNRSDNEENSLEQTIREENTMMSYPVLTVATLHRIGEREYRIQCIERLIDIIVDIDNYLGTGRIFIP</sequence>
<evidence type="ECO:0000313" key="1">
    <source>
        <dbReference type="EMBL" id="ETR67573.1"/>
    </source>
</evidence>
<evidence type="ECO:0000313" key="2">
    <source>
        <dbReference type="Proteomes" id="UP000189670"/>
    </source>
</evidence>
<gene>
    <name evidence="1" type="ORF">OMM_11445</name>
</gene>
<name>A0A1V1NYD3_9BACT</name>